<name>A0A0P1B2E6_PLAHL</name>
<reference evidence="2" key="1">
    <citation type="submission" date="2014-09" db="EMBL/GenBank/DDBJ databases">
        <authorList>
            <person name="Sharma Rahul"/>
            <person name="Thines Marco"/>
        </authorList>
    </citation>
    <scope>NUCLEOTIDE SEQUENCE [LARGE SCALE GENOMIC DNA]</scope>
</reference>
<keyword evidence="2" id="KW-1185">Reference proteome</keyword>
<dbReference type="InterPro" id="IPR029016">
    <property type="entry name" value="GAF-like_dom_sf"/>
</dbReference>
<dbReference type="STRING" id="4781.A0A0P1B2E6"/>
<dbReference type="OMA" id="TSHEMTR"/>
<sequence>MWTTHFAEHGTTSENCIGSTTLSSVKAVEFKSSLQIASLHVISDDESPASPTYNESPSSQKLLELLTQGASDESNQETLRQRRAAMDVLGQLLLIAPNKTSEVADISTQLEDSRMVEALKDALDVSQYPKELDACDFASDVNSATPVLAPTKSKESEPEPTMYPIPANEEIRMNAIHHYSLHDILNVPELNLICSLAAAEMNCPHGIVTLVERDVVSILAANNHEYWEVGSGNPREQTFCQQFIMHEKPLLVHHAETDPRFERIAPVTKLNLQFYAGFPLTISSVSNNSGQASKVIIGALCCLDEKPRNMTRSQYWRLNMLPRVAQSQKSWKLNRYKEVRPRSRIFLH</sequence>
<evidence type="ECO:0000313" key="1">
    <source>
        <dbReference type="EMBL" id="CEG48434.1"/>
    </source>
</evidence>
<dbReference type="GeneID" id="36401312"/>
<dbReference type="AlphaFoldDB" id="A0A0P1B2E6"/>
<dbReference type="RefSeq" id="XP_024584803.1">
    <property type="nucleotide sequence ID" value="XM_024719511.1"/>
</dbReference>
<evidence type="ECO:0008006" key="3">
    <source>
        <dbReference type="Google" id="ProtNLM"/>
    </source>
</evidence>
<dbReference type="Gene3D" id="3.30.450.40">
    <property type="match status" value="1"/>
</dbReference>
<accession>A0A0P1B2E6</accession>
<dbReference type="SUPFAM" id="SSF55781">
    <property type="entry name" value="GAF domain-like"/>
    <property type="match status" value="1"/>
</dbReference>
<dbReference type="PANTHER" id="PTHR43102">
    <property type="entry name" value="SLR1143 PROTEIN"/>
    <property type="match status" value="1"/>
</dbReference>
<organism evidence="1 2">
    <name type="scientific">Plasmopara halstedii</name>
    <name type="common">Downy mildew of sunflower</name>
    <dbReference type="NCBI Taxonomy" id="4781"/>
    <lineage>
        <taxon>Eukaryota</taxon>
        <taxon>Sar</taxon>
        <taxon>Stramenopiles</taxon>
        <taxon>Oomycota</taxon>
        <taxon>Peronosporomycetes</taxon>
        <taxon>Peronosporales</taxon>
        <taxon>Peronosporaceae</taxon>
        <taxon>Plasmopara</taxon>
    </lineage>
</organism>
<proteinExistence type="predicted"/>
<dbReference type="Proteomes" id="UP000054928">
    <property type="component" value="Unassembled WGS sequence"/>
</dbReference>
<protein>
    <recommendedName>
        <fullName evidence="3">GAF domain-containing protein</fullName>
    </recommendedName>
</protein>
<dbReference type="PANTHER" id="PTHR43102:SF2">
    <property type="entry name" value="GAF DOMAIN-CONTAINING PROTEIN"/>
    <property type="match status" value="1"/>
</dbReference>
<dbReference type="OrthoDB" id="127946at2759"/>
<evidence type="ECO:0000313" key="2">
    <source>
        <dbReference type="Proteomes" id="UP000054928"/>
    </source>
</evidence>
<dbReference type="EMBL" id="CCYD01002939">
    <property type="protein sequence ID" value="CEG48434.1"/>
    <property type="molecule type" value="Genomic_DNA"/>
</dbReference>